<dbReference type="EMBL" id="JAPHNI010000200">
    <property type="protein sequence ID" value="KAJ8114339.1"/>
    <property type="molecule type" value="Genomic_DNA"/>
</dbReference>
<sequence>MSSLATQVHDLSRQHASEDSTEPQPSTLFPVNAQAVERSQAIDRALEEDAKALKRKINILPLGAFSMREIAEQLKNNGDTSLTESERADYRYNIHQCVITSIRALLSLIKESKIQTDEVKHRYDYLCDYMVGHQDAILNEEAGQATDSLWNNPYVKGLVQSSAKSDLKESYAYFFQEISRIAAPNYIPTETDILQSHKGIRGISEHRFLANGLTINLIDVGTQRCERRKWIHQFDDITAILFVADLPCYDQEVSGRNTLTEQIELFDNVINTKSFRSSRFILFLNNVSAFRQKLLETPLRDHFPDFSGGTNFEQAREYLLRRFGHVNRSSRKLYPHFVDPGITSNIELVVAAIQDKSD</sequence>
<proteinExistence type="predicted"/>
<name>A0ACC2IGV5_9PLEO</name>
<accession>A0ACC2IGV5</accession>
<dbReference type="Proteomes" id="UP001153331">
    <property type="component" value="Unassembled WGS sequence"/>
</dbReference>
<gene>
    <name evidence="1" type="ORF">OPT61_g3761</name>
</gene>
<evidence type="ECO:0000313" key="1">
    <source>
        <dbReference type="EMBL" id="KAJ8114339.1"/>
    </source>
</evidence>
<comment type="caution">
    <text evidence="1">The sequence shown here is derived from an EMBL/GenBank/DDBJ whole genome shotgun (WGS) entry which is preliminary data.</text>
</comment>
<evidence type="ECO:0000313" key="2">
    <source>
        <dbReference type="Proteomes" id="UP001153331"/>
    </source>
</evidence>
<keyword evidence="2" id="KW-1185">Reference proteome</keyword>
<organism evidence="1 2">
    <name type="scientific">Boeremia exigua</name>
    <dbReference type="NCBI Taxonomy" id="749465"/>
    <lineage>
        <taxon>Eukaryota</taxon>
        <taxon>Fungi</taxon>
        <taxon>Dikarya</taxon>
        <taxon>Ascomycota</taxon>
        <taxon>Pezizomycotina</taxon>
        <taxon>Dothideomycetes</taxon>
        <taxon>Pleosporomycetidae</taxon>
        <taxon>Pleosporales</taxon>
        <taxon>Pleosporineae</taxon>
        <taxon>Didymellaceae</taxon>
        <taxon>Boeremia</taxon>
    </lineage>
</organism>
<protein>
    <submittedName>
        <fullName evidence="1">Uncharacterized protein</fullName>
    </submittedName>
</protein>
<reference evidence="1" key="1">
    <citation type="submission" date="2022-11" db="EMBL/GenBank/DDBJ databases">
        <title>Genome Sequence of Boeremia exigua.</title>
        <authorList>
            <person name="Buettner E."/>
        </authorList>
    </citation>
    <scope>NUCLEOTIDE SEQUENCE</scope>
    <source>
        <strain evidence="1">CU02</strain>
    </source>
</reference>